<dbReference type="PANTHER" id="PTHR38445:SF9">
    <property type="entry name" value="HTH-TYPE TRANSCRIPTIONAL REPRESSOR YTRA"/>
    <property type="match status" value="1"/>
</dbReference>
<comment type="caution">
    <text evidence="5">The sequence shown here is derived from an EMBL/GenBank/DDBJ whole genome shotgun (WGS) entry which is preliminary data.</text>
</comment>
<dbReference type="CDD" id="cd07377">
    <property type="entry name" value="WHTH_GntR"/>
    <property type="match status" value="1"/>
</dbReference>
<keyword evidence="3" id="KW-0804">Transcription</keyword>
<keyword evidence="2" id="KW-0238">DNA-binding</keyword>
<dbReference type="RefSeq" id="WP_281816472.1">
    <property type="nucleotide sequence ID" value="NZ_BRLB01000009.1"/>
</dbReference>
<dbReference type="Gene3D" id="1.10.10.10">
    <property type="entry name" value="Winged helix-like DNA-binding domain superfamily/Winged helix DNA-binding domain"/>
    <property type="match status" value="1"/>
</dbReference>
<dbReference type="EMBL" id="BRLB01000009">
    <property type="protein sequence ID" value="GKX30356.1"/>
    <property type="molecule type" value="Genomic_DNA"/>
</dbReference>
<evidence type="ECO:0000313" key="6">
    <source>
        <dbReference type="Proteomes" id="UP001144256"/>
    </source>
</evidence>
<dbReference type="InterPro" id="IPR000524">
    <property type="entry name" value="Tscrpt_reg_HTH_GntR"/>
</dbReference>
<dbReference type="PANTHER" id="PTHR38445">
    <property type="entry name" value="HTH-TYPE TRANSCRIPTIONAL REPRESSOR YTRA"/>
    <property type="match status" value="1"/>
</dbReference>
<dbReference type="SUPFAM" id="SSF46785">
    <property type="entry name" value="Winged helix' DNA-binding domain"/>
    <property type="match status" value="1"/>
</dbReference>
<dbReference type="InterPro" id="IPR036388">
    <property type="entry name" value="WH-like_DNA-bd_sf"/>
</dbReference>
<dbReference type="SMART" id="SM00345">
    <property type="entry name" value="HTH_GNTR"/>
    <property type="match status" value="1"/>
</dbReference>
<name>A0A9W5YD12_9FIRM</name>
<keyword evidence="6" id="KW-1185">Reference proteome</keyword>
<dbReference type="Proteomes" id="UP001144256">
    <property type="component" value="Unassembled WGS sequence"/>
</dbReference>
<dbReference type="AlphaFoldDB" id="A0A9W5YD12"/>
<dbReference type="GO" id="GO:0003677">
    <property type="term" value="F:DNA binding"/>
    <property type="evidence" value="ECO:0007669"/>
    <property type="project" value="UniProtKB-KW"/>
</dbReference>
<evidence type="ECO:0000256" key="1">
    <source>
        <dbReference type="ARBA" id="ARBA00023015"/>
    </source>
</evidence>
<proteinExistence type="predicted"/>
<feature type="domain" description="HTH gntR-type" evidence="4">
    <location>
        <begin position="10"/>
        <end position="78"/>
    </location>
</feature>
<dbReference type="GO" id="GO:0003700">
    <property type="term" value="F:DNA-binding transcription factor activity"/>
    <property type="evidence" value="ECO:0007669"/>
    <property type="project" value="InterPro"/>
</dbReference>
<reference evidence="5" key="1">
    <citation type="submission" date="2022-06" db="EMBL/GenBank/DDBJ databases">
        <title>Vallitalea longa sp. nov., an anaerobic bacterium isolated from marine sediment.</title>
        <authorList>
            <person name="Hirano S."/>
            <person name="Terahara T."/>
            <person name="Mori K."/>
            <person name="Hamada M."/>
            <person name="Matsumoto R."/>
            <person name="Kobayashi T."/>
        </authorList>
    </citation>
    <scope>NUCLEOTIDE SEQUENCE</scope>
    <source>
        <strain evidence="5">SH18-1</strain>
    </source>
</reference>
<dbReference type="Pfam" id="PF00392">
    <property type="entry name" value="GntR"/>
    <property type="match status" value="1"/>
</dbReference>
<gene>
    <name evidence="5" type="ORF">SH1V18_28360</name>
</gene>
<keyword evidence="1" id="KW-0805">Transcription regulation</keyword>
<accession>A0A9W5YD12</accession>
<evidence type="ECO:0000259" key="4">
    <source>
        <dbReference type="PROSITE" id="PS50949"/>
    </source>
</evidence>
<protein>
    <submittedName>
        <fullName evidence="5">GntR family transcriptional regulator</fullName>
    </submittedName>
</protein>
<sequence>MINIDLRSREPIYEQLIDNIKQLIFSGILAPDEKLPSVRELASQLTINPNTIQKAYKELENMGYIYSARGRGNFVMPVDRNKGEVYGMELLNKMKELVREANYVGIPKKSILEMIDDIYNKSVNKEVQK</sequence>
<evidence type="ECO:0000256" key="3">
    <source>
        <dbReference type="ARBA" id="ARBA00023163"/>
    </source>
</evidence>
<dbReference type="PROSITE" id="PS50949">
    <property type="entry name" value="HTH_GNTR"/>
    <property type="match status" value="1"/>
</dbReference>
<evidence type="ECO:0000313" key="5">
    <source>
        <dbReference type="EMBL" id="GKX30356.1"/>
    </source>
</evidence>
<evidence type="ECO:0000256" key="2">
    <source>
        <dbReference type="ARBA" id="ARBA00023125"/>
    </source>
</evidence>
<organism evidence="5 6">
    <name type="scientific">Vallitalea longa</name>
    <dbReference type="NCBI Taxonomy" id="2936439"/>
    <lineage>
        <taxon>Bacteria</taxon>
        <taxon>Bacillati</taxon>
        <taxon>Bacillota</taxon>
        <taxon>Clostridia</taxon>
        <taxon>Lachnospirales</taxon>
        <taxon>Vallitaleaceae</taxon>
        <taxon>Vallitalea</taxon>
    </lineage>
</organism>
<dbReference type="InterPro" id="IPR036390">
    <property type="entry name" value="WH_DNA-bd_sf"/>
</dbReference>